<keyword evidence="7" id="KW-1185">Reference proteome</keyword>
<protein>
    <submittedName>
        <fullName evidence="6">Transcriptional regulator, TetR family</fullName>
    </submittedName>
</protein>
<evidence type="ECO:0000256" key="2">
    <source>
        <dbReference type="ARBA" id="ARBA00023125"/>
    </source>
</evidence>
<dbReference type="InterPro" id="IPR050109">
    <property type="entry name" value="HTH-type_TetR-like_transc_reg"/>
</dbReference>
<evidence type="ECO:0000256" key="1">
    <source>
        <dbReference type="ARBA" id="ARBA00023015"/>
    </source>
</evidence>
<dbReference type="Proteomes" id="UP000198870">
    <property type="component" value="Unassembled WGS sequence"/>
</dbReference>
<evidence type="ECO:0000256" key="3">
    <source>
        <dbReference type="ARBA" id="ARBA00023163"/>
    </source>
</evidence>
<name>A0A1G5I7N4_9BACT</name>
<proteinExistence type="predicted"/>
<accession>A0A1G5I7N4</accession>
<feature type="DNA-binding region" description="H-T-H motif" evidence="4">
    <location>
        <begin position="44"/>
        <end position="63"/>
    </location>
</feature>
<gene>
    <name evidence="6" type="ORF">SAMN05216233_11835</name>
</gene>
<feature type="domain" description="HTH tetR-type" evidence="5">
    <location>
        <begin position="21"/>
        <end position="81"/>
    </location>
</feature>
<evidence type="ECO:0000313" key="6">
    <source>
        <dbReference type="EMBL" id="SCY72043.1"/>
    </source>
</evidence>
<dbReference type="InterPro" id="IPR001647">
    <property type="entry name" value="HTH_TetR"/>
</dbReference>
<sequence length="234" mass="26333">MRCGAGHAIMPEKVPDMLPFKSTRQAIIDAAGSLFARKGLDGTGIREIVKEAGTSLSSVNYHFTNKKGLYLACIRHIMEEKLDLPGLFGTLDTGVYATTQQVADMMGYMIHRCLLALLGPGVPEWYGILMVRSRLDLHPKSSRALMRLEEPQKLRSFVLEHVPGLSESFVQYWYVNVMAQVQYYIMEREAVLIAFDLPRYDEAFLTDTACYMAESMTQILGLPAPDHRAVARRL</sequence>
<dbReference type="PROSITE" id="PS50977">
    <property type="entry name" value="HTH_TETR_2"/>
    <property type="match status" value="1"/>
</dbReference>
<dbReference type="STRING" id="419481.SAMN05216233_11835"/>
<dbReference type="PANTHER" id="PTHR30055">
    <property type="entry name" value="HTH-TYPE TRANSCRIPTIONAL REGULATOR RUTR"/>
    <property type="match status" value="1"/>
</dbReference>
<dbReference type="PANTHER" id="PTHR30055:SF234">
    <property type="entry name" value="HTH-TYPE TRANSCRIPTIONAL REGULATOR BETI"/>
    <property type="match status" value="1"/>
</dbReference>
<dbReference type="InterPro" id="IPR009057">
    <property type="entry name" value="Homeodomain-like_sf"/>
</dbReference>
<dbReference type="Gene3D" id="1.10.357.10">
    <property type="entry name" value="Tetracycline Repressor, domain 2"/>
    <property type="match status" value="1"/>
</dbReference>
<keyword evidence="1" id="KW-0805">Transcription regulation</keyword>
<dbReference type="GO" id="GO:0000976">
    <property type="term" value="F:transcription cis-regulatory region binding"/>
    <property type="evidence" value="ECO:0007669"/>
    <property type="project" value="TreeGrafter"/>
</dbReference>
<evidence type="ECO:0000256" key="4">
    <source>
        <dbReference type="PROSITE-ProRule" id="PRU00335"/>
    </source>
</evidence>
<dbReference type="SUPFAM" id="SSF46689">
    <property type="entry name" value="Homeodomain-like"/>
    <property type="match status" value="1"/>
</dbReference>
<organism evidence="6 7">
    <name type="scientific">Desulfoluna spongiiphila</name>
    <dbReference type="NCBI Taxonomy" id="419481"/>
    <lineage>
        <taxon>Bacteria</taxon>
        <taxon>Pseudomonadati</taxon>
        <taxon>Thermodesulfobacteriota</taxon>
        <taxon>Desulfobacteria</taxon>
        <taxon>Desulfobacterales</taxon>
        <taxon>Desulfolunaceae</taxon>
        <taxon>Desulfoluna</taxon>
    </lineage>
</organism>
<evidence type="ECO:0000259" key="5">
    <source>
        <dbReference type="PROSITE" id="PS50977"/>
    </source>
</evidence>
<dbReference type="PRINTS" id="PR00455">
    <property type="entry name" value="HTHTETR"/>
</dbReference>
<dbReference type="EMBL" id="FMUX01000018">
    <property type="protein sequence ID" value="SCY72043.1"/>
    <property type="molecule type" value="Genomic_DNA"/>
</dbReference>
<dbReference type="Pfam" id="PF00440">
    <property type="entry name" value="TetR_N"/>
    <property type="match status" value="1"/>
</dbReference>
<keyword evidence="3" id="KW-0804">Transcription</keyword>
<dbReference type="AlphaFoldDB" id="A0A1G5I7N4"/>
<reference evidence="6 7" key="1">
    <citation type="submission" date="2016-10" db="EMBL/GenBank/DDBJ databases">
        <authorList>
            <person name="de Groot N.N."/>
        </authorList>
    </citation>
    <scope>NUCLEOTIDE SEQUENCE [LARGE SCALE GENOMIC DNA]</scope>
    <source>
        <strain evidence="6 7">AA1</strain>
    </source>
</reference>
<keyword evidence="2 4" id="KW-0238">DNA-binding</keyword>
<evidence type="ECO:0000313" key="7">
    <source>
        <dbReference type="Proteomes" id="UP000198870"/>
    </source>
</evidence>
<dbReference type="GO" id="GO:0003700">
    <property type="term" value="F:DNA-binding transcription factor activity"/>
    <property type="evidence" value="ECO:0007669"/>
    <property type="project" value="TreeGrafter"/>
</dbReference>